<reference evidence="9" key="1">
    <citation type="submission" date="2022-11" db="UniProtKB">
        <authorList>
            <consortium name="WormBaseParasite"/>
        </authorList>
    </citation>
    <scope>IDENTIFICATION</scope>
</reference>
<keyword evidence="3" id="KW-0804">Transcription</keyword>
<evidence type="ECO:0000256" key="1">
    <source>
        <dbReference type="ARBA" id="ARBA00004123"/>
    </source>
</evidence>
<feature type="region of interest" description="Disordered" evidence="6">
    <location>
        <begin position="158"/>
        <end position="232"/>
    </location>
</feature>
<keyword evidence="5" id="KW-0175">Coiled coil</keyword>
<dbReference type="InterPro" id="IPR032354">
    <property type="entry name" value="FOXP-CC"/>
</dbReference>
<comment type="subcellular location">
    <subcellularLocation>
        <location evidence="1">Nucleus</location>
    </subcellularLocation>
</comment>
<dbReference type="AlphaFoldDB" id="A0A914WVU6"/>
<sequence length="232" mass="25395">MCAWPSCEQQCDSYNSFIHHLAAVHVLDDRSTAQCRVQMEVVESMEQKLNKERQRLQAMMQHLQMKQSPDTTTPGNGYFNALAVDSNMTDSPLVSPKSTVSPLESSPYLSVGSLTSGVPATSAHTMLQSPKPGHSLVTSAMPVHINSSMDAFIKEELDNQNEASSSTSRIRASDSNEKREIVKDEEDEETSERLAVDDDDEDTKDAEDEEAMSPKLVVDEGNACADTSVAVP</sequence>
<evidence type="ECO:0000313" key="8">
    <source>
        <dbReference type="Proteomes" id="UP000887566"/>
    </source>
</evidence>
<evidence type="ECO:0000259" key="7">
    <source>
        <dbReference type="Pfam" id="PF16159"/>
    </source>
</evidence>
<dbReference type="PANTHER" id="PTHR45796">
    <property type="entry name" value="FORKHEAD BOX P, ISOFORM C"/>
    <property type="match status" value="1"/>
</dbReference>
<evidence type="ECO:0000256" key="3">
    <source>
        <dbReference type="ARBA" id="ARBA00023163"/>
    </source>
</evidence>
<dbReference type="GO" id="GO:0005634">
    <property type="term" value="C:nucleus"/>
    <property type="evidence" value="ECO:0007669"/>
    <property type="project" value="UniProtKB-SubCell"/>
</dbReference>
<protein>
    <submittedName>
        <fullName evidence="9">FOXP coiled-coil domain-containing protein</fullName>
    </submittedName>
</protein>
<name>A0A914WVU6_9BILA</name>
<feature type="compositionally biased region" description="Acidic residues" evidence="6">
    <location>
        <begin position="197"/>
        <end position="211"/>
    </location>
</feature>
<dbReference type="Pfam" id="PF16159">
    <property type="entry name" value="FOXP-CC"/>
    <property type="match status" value="1"/>
</dbReference>
<dbReference type="Proteomes" id="UP000887566">
    <property type="component" value="Unplaced"/>
</dbReference>
<dbReference type="Gene3D" id="1.20.5.340">
    <property type="match status" value="1"/>
</dbReference>
<accession>A0A914WVU6</accession>
<feature type="domain" description="FOXP coiled-coil" evidence="7">
    <location>
        <begin position="1"/>
        <end position="64"/>
    </location>
</feature>
<evidence type="ECO:0000256" key="6">
    <source>
        <dbReference type="SAM" id="MobiDB-lite"/>
    </source>
</evidence>
<keyword evidence="4" id="KW-0539">Nucleus</keyword>
<feature type="compositionally biased region" description="Basic and acidic residues" evidence="6">
    <location>
        <begin position="171"/>
        <end position="182"/>
    </location>
</feature>
<dbReference type="WBParaSite" id="PSAMB.scaffold559size47208.g7040.t1">
    <property type="protein sequence ID" value="PSAMB.scaffold559size47208.g7040.t1"/>
    <property type="gene ID" value="PSAMB.scaffold559size47208.g7040"/>
</dbReference>
<keyword evidence="8" id="KW-1185">Reference proteome</keyword>
<evidence type="ECO:0000256" key="2">
    <source>
        <dbReference type="ARBA" id="ARBA00023015"/>
    </source>
</evidence>
<evidence type="ECO:0000256" key="5">
    <source>
        <dbReference type="SAM" id="Coils"/>
    </source>
</evidence>
<dbReference type="PANTHER" id="PTHR45796:SF4">
    <property type="entry name" value="FORKHEAD BOX P, ISOFORM C"/>
    <property type="match status" value="1"/>
</dbReference>
<dbReference type="GO" id="GO:0000981">
    <property type="term" value="F:DNA-binding transcription factor activity, RNA polymerase II-specific"/>
    <property type="evidence" value="ECO:0007669"/>
    <property type="project" value="TreeGrafter"/>
</dbReference>
<evidence type="ECO:0000313" key="9">
    <source>
        <dbReference type="WBParaSite" id="PSAMB.scaffold559size47208.g7040.t1"/>
    </source>
</evidence>
<proteinExistence type="predicted"/>
<organism evidence="8 9">
    <name type="scientific">Plectus sambesii</name>
    <dbReference type="NCBI Taxonomy" id="2011161"/>
    <lineage>
        <taxon>Eukaryota</taxon>
        <taxon>Metazoa</taxon>
        <taxon>Ecdysozoa</taxon>
        <taxon>Nematoda</taxon>
        <taxon>Chromadorea</taxon>
        <taxon>Plectida</taxon>
        <taxon>Plectina</taxon>
        <taxon>Plectoidea</taxon>
        <taxon>Plectidae</taxon>
        <taxon>Plectus</taxon>
    </lineage>
</organism>
<evidence type="ECO:0000256" key="4">
    <source>
        <dbReference type="ARBA" id="ARBA00023242"/>
    </source>
</evidence>
<dbReference type="GO" id="GO:0000978">
    <property type="term" value="F:RNA polymerase II cis-regulatory region sequence-specific DNA binding"/>
    <property type="evidence" value="ECO:0007669"/>
    <property type="project" value="TreeGrafter"/>
</dbReference>
<feature type="coiled-coil region" evidence="5">
    <location>
        <begin position="39"/>
        <end position="66"/>
    </location>
</feature>
<keyword evidence="2" id="KW-0805">Transcription regulation</keyword>
<dbReference type="InterPro" id="IPR050998">
    <property type="entry name" value="FOXP"/>
</dbReference>